<dbReference type="EMBL" id="PZKL01000038">
    <property type="protein sequence ID" value="PTH79943.1"/>
    <property type="molecule type" value="Genomic_DNA"/>
</dbReference>
<comment type="caution">
    <text evidence="1">The sequence shown here is derived from an EMBL/GenBank/DDBJ whole genome shotgun (WGS) entry which is preliminary data.</text>
</comment>
<dbReference type="RefSeq" id="WP_107684112.1">
    <property type="nucleotide sequence ID" value="NZ_PZKL01000038.1"/>
</dbReference>
<protein>
    <submittedName>
        <fullName evidence="1">Uncharacterized protein</fullName>
    </submittedName>
</protein>
<evidence type="ECO:0000313" key="1">
    <source>
        <dbReference type="EMBL" id="PTH79943.1"/>
    </source>
</evidence>
<dbReference type="Proteomes" id="UP000241986">
    <property type="component" value="Unassembled WGS sequence"/>
</dbReference>
<proteinExistence type="predicted"/>
<dbReference type="AlphaFoldDB" id="A0A2T4MZF8"/>
<organism evidence="1 2">
    <name type="scientific">Aeromonas veronii</name>
    <dbReference type="NCBI Taxonomy" id="654"/>
    <lineage>
        <taxon>Bacteria</taxon>
        <taxon>Pseudomonadati</taxon>
        <taxon>Pseudomonadota</taxon>
        <taxon>Gammaproteobacteria</taxon>
        <taxon>Aeromonadales</taxon>
        <taxon>Aeromonadaceae</taxon>
        <taxon>Aeromonas</taxon>
    </lineage>
</organism>
<gene>
    <name evidence="1" type="ORF">DAA48_16910</name>
</gene>
<reference evidence="1 2" key="1">
    <citation type="submission" date="2018-03" db="EMBL/GenBank/DDBJ databases">
        <title>Aeromonas veronii whole genome sequencing and analysis.</title>
        <authorList>
            <person name="Xie H."/>
            <person name="Liu T."/>
            <person name="Wang K."/>
        </authorList>
    </citation>
    <scope>NUCLEOTIDE SEQUENCE [LARGE SCALE GENOMIC DNA]</scope>
    <source>
        <strain evidence="1 2">XH.VA.1</strain>
    </source>
</reference>
<accession>A0A2T4MZF8</accession>
<evidence type="ECO:0000313" key="2">
    <source>
        <dbReference type="Proteomes" id="UP000241986"/>
    </source>
</evidence>
<sequence>MEQYKDNPKDDFKFELMEAINEEIASVGSSMSMREISLLTGGKLSLSTISRIRNYECDLLKIDTLIEAWSYVRLFVTKREPSLNITIIT</sequence>
<name>A0A2T4MZF8_AERVE</name>